<feature type="domain" description="CCR4-Not complex component Not1 C-terminal" evidence="2">
    <location>
        <begin position="27"/>
        <end position="100"/>
    </location>
</feature>
<dbReference type="OrthoDB" id="1933107at2759"/>
<accession>A0A0R3URQ3</accession>
<proteinExistence type="predicted"/>
<gene>
    <name evidence="3" type="ORF">MCOS_LOCUS10559</name>
</gene>
<protein>
    <recommendedName>
        <fullName evidence="2">CCR4-Not complex component Not1 C-terminal domain-containing protein</fullName>
    </recommendedName>
</protein>
<dbReference type="AlphaFoldDB" id="A0A0R3URQ3"/>
<dbReference type="EMBL" id="UXSR01006609">
    <property type="protein sequence ID" value="VDD84556.1"/>
    <property type="molecule type" value="Genomic_DNA"/>
</dbReference>
<reference evidence="3 4" key="1">
    <citation type="submission" date="2018-10" db="EMBL/GenBank/DDBJ databases">
        <authorList>
            <consortium name="Pathogen Informatics"/>
        </authorList>
    </citation>
    <scope>NUCLEOTIDE SEQUENCE [LARGE SCALE GENOMIC DNA]</scope>
</reference>
<organism evidence="3 4">
    <name type="scientific">Mesocestoides corti</name>
    <name type="common">Flatworm</name>
    <dbReference type="NCBI Taxonomy" id="53468"/>
    <lineage>
        <taxon>Eukaryota</taxon>
        <taxon>Metazoa</taxon>
        <taxon>Spiralia</taxon>
        <taxon>Lophotrochozoa</taxon>
        <taxon>Platyhelminthes</taxon>
        <taxon>Cestoda</taxon>
        <taxon>Eucestoda</taxon>
        <taxon>Cyclophyllidea</taxon>
        <taxon>Mesocestoididae</taxon>
        <taxon>Mesocestoides</taxon>
    </lineage>
</organism>
<evidence type="ECO:0000259" key="2">
    <source>
        <dbReference type="Pfam" id="PF04054"/>
    </source>
</evidence>
<keyword evidence="4" id="KW-1185">Reference proteome</keyword>
<sequence>MQTTSVRNDGGESTGITILEYVPLADGNLLHMLQPERATNFIFGWLDIVTHRELVDQTLGASKKDGVSHTLRAAYRAVYAQLLVDRLKFLSFYLHTESRRRSFGLLHASRRMTATHSLWRNRHVRGDLCTGQSASRTGDCVRITGFLLTFLIDNPGLYTSALAASTAATEATRGEHDGSEALSQEAPPPPHGKKAKKVAAAKAAAAAAQQQAVLSAGG</sequence>
<dbReference type="Gene3D" id="1.25.40.790">
    <property type="match status" value="1"/>
</dbReference>
<name>A0A0R3URQ3_MESCO</name>
<dbReference type="Pfam" id="PF04054">
    <property type="entry name" value="Not1"/>
    <property type="match status" value="1"/>
</dbReference>
<dbReference type="STRING" id="53468.A0A0R3URQ3"/>
<feature type="region of interest" description="Disordered" evidence="1">
    <location>
        <begin position="169"/>
        <end position="200"/>
    </location>
</feature>
<evidence type="ECO:0000313" key="3">
    <source>
        <dbReference type="EMBL" id="VDD84556.1"/>
    </source>
</evidence>
<evidence type="ECO:0000313" key="4">
    <source>
        <dbReference type="Proteomes" id="UP000267029"/>
    </source>
</evidence>
<dbReference type="InterPro" id="IPR007196">
    <property type="entry name" value="CCR4-Not_Not1_C"/>
</dbReference>
<evidence type="ECO:0000256" key="1">
    <source>
        <dbReference type="SAM" id="MobiDB-lite"/>
    </source>
</evidence>
<dbReference type="Proteomes" id="UP000267029">
    <property type="component" value="Unassembled WGS sequence"/>
</dbReference>